<dbReference type="Pfam" id="PF06078">
    <property type="entry name" value="DUF937"/>
    <property type="match status" value="1"/>
</dbReference>
<reference evidence="2" key="1">
    <citation type="submission" date="2015-07" db="EMBL/GenBank/DDBJ databases">
        <title>Draft Genome Sequence of Roseovarius tolerans EL-164, a producer of N-Acylated Alanine Methyl Esters (NAMEs).</title>
        <authorList>
            <person name="Voget S."/>
            <person name="Bruns H."/>
            <person name="Wagner-Doebler I."/>
            <person name="Schulz S."/>
            <person name="Daniel R."/>
        </authorList>
    </citation>
    <scope>NUCLEOTIDE SEQUENCE [LARGE SCALE GENOMIC DNA]</scope>
    <source>
        <strain evidence="2">EL-164</strain>
    </source>
</reference>
<dbReference type="EMBL" id="LGVV01000013">
    <property type="protein sequence ID" value="KNX42046.1"/>
    <property type="molecule type" value="Genomic_DNA"/>
</dbReference>
<dbReference type="RefSeq" id="WP_235575757.1">
    <property type="nucleotide sequence ID" value="NZ_CP118494.1"/>
</dbReference>
<comment type="caution">
    <text evidence="1">The sequence shown here is derived from an EMBL/GenBank/DDBJ whole genome shotgun (WGS) entry which is preliminary data.</text>
</comment>
<keyword evidence="2" id="KW-1185">Reference proteome</keyword>
<organism evidence="1 2">
    <name type="scientific">Roseovarius tolerans</name>
    <dbReference type="NCBI Taxonomy" id="74031"/>
    <lineage>
        <taxon>Bacteria</taxon>
        <taxon>Pseudomonadati</taxon>
        <taxon>Pseudomonadota</taxon>
        <taxon>Alphaproteobacteria</taxon>
        <taxon>Rhodobacterales</taxon>
        <taxon>Roseobacteraceae</taxon>
        <taxon>Roseovarius</taxon>
    </lineage>
</organism>
<name>A0A0L6CWB6_9RHOB</name>
<gene>
    <name evidence="1" type="ORF">ROTO_13870</name>
</gene>
<sequence>MSIMKLLQQAQGGQGLGQLASQLGLDQGTADQLTRMLAPAIGSAAKQRVQQGGMENVLGAMRGEGQAQMFDDASVAASPDGQAQGMAFLEQIMGGRQEAEGLAQEAANRAGVDAGTVSQFLPALAAMAQGGLQKQMPDSEIDGMMQAGGSSGGGLMGMIGGLMGGKAGDQQSGGLGMLSQMLDADGDGSPLDDILGKFMR</sequence>
<dbReference type="AlphaFoldDB" id="A0A0L6CWB6"/>
<dbReference type="Proteomes" id="UP000037046">
    <property type="component" value="Unassembled WGS sequence"/>
</dbReference>
<dbReference type="STRING" id="74031.SAMN04488077_11443"/>
<evidence type="ECO:0000313" key="2">
    <source>
        <dbReference type="Proteomes" id="UP000037046"/>
    </source>
</evidence>
<protein>
    <recommendedName>
        <fullName evidence="3">DUF937 domain-containing protein</fullName>
    </recommendedName>
</protein>
<dbReference type="InterPro" id="IPR009282">
    <property type="entry name" value="DUF937"/>
</dbReference>
<evidence type="ECO:0000313" key="1">
    <source>
        <dbReference type="EMBL" id="KNX42046.1"/>
    </source>
</evidence>
<accession>A0A0L6CWB6</accession>
<evidence type="ECO:0008006" key="3">
    <source>
        <dbReference type="Google" id="ProtNLM"/>
    </source>
</evidence>
<dbReference type="PATRIC" id="fig|74031.6.peg.1415"/>
<proteinExistence type="predicted"/>